<dbReference type="PROSITE" id="PS51257">
    <property type="entry name" value="PROKAR_LIPOPROTEIN"/>
    <property type="match status" value="1"/>
</dbReference>
<organism evidence="2">
    <name type="scientific">Salmonella oranienberg</name>
    <dbReference type="NCBI Taxonomy" id="28147"/>
    <lineage>
        <taxon>Bacteria</taxon>
        <taxon>Pseudomonadati</taxon>
        <taxon>Pseudomonadota</taxon>
        <taxon>Gammaproteobacteria</taxon>
        <taxon>Enterobacterales</taxon>
        <taxon>Enterobacteriaceae</taxon>
        <taxon>Salmonella</taxon>
    </lineage>
</organism>
<protein>
    <submittedName>
        <fullName evidence="2">Type IV conjugative transfer system protein TraV</fullName>
    </submittedName>
</protein>
<gene>
    <name evidence="2" type="primary">traV</name>
    <name evidence="2" type="ORF">DUR78_19935</name>
</gene>
<evidence type="ECO:0000256" key="1">
    <source>
        <dbReference type="SAM" id="MobiDB-lite"/>
    </source>
</evidence>
<dbReference type="AlphaFoldDB" id="A0A5W8FXG5"/>
<sequence length="189" mass="19898">MKKFTLMLTGSVLLLSGCTGMKSEFDCTETAQNGCLTMDEANNRARMKTETEKQNIRLSPLAEVRAATVTAPALRASSARAPVATTSVTGGTPANVRPTPAGATGPRNPFRGNAAPARGEVTPPAGMTVAGTRALSAWSDTGMQPPVRLPSGTARLWIAAWIDEDQVYHQPSVVSFEVTPARWATQEGA</sequence>
<proteinExistence type="predicted"/>
<comment type="caution">
    <text evidence="2">The sequence shown here is derived from an EMBL/GenBank/DDBJ whole genome shotgun (WGS) entry which is preliminary data.</text>
</comment>
<dbReference type="EMBL" id="AAHMZU010000021">
    <property type="protein sequence ID" value="EBY0600936.1"/>
    <property type="molecule type" value="Genomic_DNA"/>
</dbReference>
<dbReference type="NCBIfam" id="TIGR02747">
    <property type="entry name" value="TraV"/>
    <property type="match status" value="1"/>
</dbReference>
<name>A0A5W8FXG5_SALON</name>
<accession>A0A5W8FXG5</accession>
<dbReference type="InterPro" id="IPR014118">
    <property type="entry name" value="T4SS_TraV"/>
</dbReference>
<feature type="region of interest" description="Disordered" evidence="1">
    <location>
        <begin position="80"/>
        <end position="109"/>
    </location>
</feature>
<evidence type="ECO:0000313" key="2">
    <source>
        <dbReference type="EMBL" id="EBY0600936.1"/>
    </source>
</evidence>
<reference evidence="2" key="1">
    <citation type="submission" date="2018-07" db="EMBL/GenBank/DDBJ databases">
        <authorList>
            <person name="Ashton P.M."/>
            <person name="Dallman T."/>
            <person name="Nair S."/>
            <person name="De Pinna E."/>
            <person name="Peters T."/>
            <person name="Grant K."/>
        </authorList>
    </citation>
    <scope>NUCLEOTIDE SEQUENCE</scope>
    <source>
        <strain evidence="2">516939</strain>
    </source>
</reference>
<dbReference type="Pfam" id="PF09676">
    <property type="entry name" value="TraV"/>
    <property type="match status" value="1"/>
</dbReference>